<dbReference type="EMBL" id="WBJZ01000011">
    <property type="protein sequence ID" value="KAB1656722.1"/>
    <property type="molecule type" value="Genomic_DNA"/>
</dbReference>
<evidence type="ECO:0000256" key="1">
    <source>
        <dbReference type="SAM" id="MobiDB-lite"/>
    </source>
</evidence>
<keyword evidence="3" id="KW-0732">Signal</keyword>
<organism evidence="4 5">
    <name type="scientific">Pseudoclavibacter chungangensis</name>
    <dbReference type="NCBI Taxonomy" id="587635"/>
    <lineage>
        <taxon>Bacteria</taxon>
        <taxon>Bacillati</taxon>
        <taxon>Actinomycetota</taxon>
        <taxon>Actinomycetes</taxon>
        <taxon>Micrococcales</taxon>
        <taxon>Microbacteriaceae</taxon>
        <taxon>Pseudoclavibacter</taxon>
    </lineage>
</organism>
<evidence type="ECO:0000313" key="4">
    <source>
        <dbReference type="EMBL" id="KAB1656722.1"/>
    </source>
</evidence>
<dbReference type="RefSeq" id="WP_158040736.1">
    <property type="nucleotide sequence ID" value="NZ_JACCFV010000001.1"/>
</dbReference>
<dbReference type="Proteomes" id="UP000467240">
    <property type="component" value="Unassembled WGS sequence"/>
</dbReference>
<feature type="chain" id="PRO_5029572560" description="LPXTG cell wall anchor domain-containing protein" evidence="3">
    <location>
        <begin position="37"/>
        <end position="242"/>
    </location>
</feature>
<feature type="region of interest" description="Disordered" evidence="1">
    <location>
        <begin position="112"/>
        <end position="180"/>
    </location>
</feature>
<protein>
    <recommendedName>
        <fullName evidence="6">LPXTG cell wall anchor domain-containing protein</fullName>
    </recommendedName>
</protein>
<keyword evidence="2" id="KW-1133">Transmembrane helix</keyword>
<dbReference type="OrthoDB" id="1121493at2"/>
<feature type="compositionally biased region" description="Low complexity" evidence="1">
    <location>
        <begin position="146"/>
        <end position="170"/>
    </location>
</feature>
<evidence type="ECO:0008006" key="6">
    <source>
        <dbReference type="Google" id="ProtNLM"/>
    </source>
</evidence>
<feature type="transmembrane region" description="Helical" evidence="2">
    <location>
        <begin position="214"/>
        <end position="234"/>
    </location>
</feature>
<name>A0A7J5BQY2_9MICO</name>
<comment type="caution">
    <text evidence="4">The sequence shown here is derived from an EMBL/GenBank/DDBJ whole genome shotgun (WGS) entry which is preliminary data.</text>
</comment>
<keyword evidence="5" id="KW-1185">Reference proteome</keyword>
<evidence type="ECO:0000256" key="3">
    <source>
        <dbReference type="SAM" id="SignalP"/>
    </source>
</evidence>
<reference evidence="4 5" key="1">
    <citation type="submission" date="2019-09" db="EMBL/GenBank/DDBJ databases">
        <title>Phylogeny of genus Pseudoclavibacter and closely related genus.</title>
        <authorList>
            <person name="Li Y."/>
        </authorList>
    </citation>
    <scope>NUCLEOTIDE SEQUENCE [LARGE SCALE GENOMIC DNA]</scope>
    <source>
        <strain evidence="4 5">DSM 23821</strain>
    </source>
</reference>
<gene>
    <name evidence="4" type="ORF">F8O01_10075</name>
</gene>
<feature type="compositionally biased region" description="Polar residues" evidence="1">
    <location>
        <begin position="112"/>
        <end position="137"/>
    </location>
</feature>
<keyword evidence="2" id="KW-0472">Membrane</keyword>
<feature type="signal peptide" evidence="3">
    <location>
        <begin position="1"/>
        <end position="36"/>
    </location>
</feature>
<evidence type="ECO:0000313" key="5">
    <source>
        <dbReference type="Proteomes" id="UP000467240"/>
    </source>
</evidence>
<sequence length="242" mass="24058">MTPRNAFRSTKHIGALALAFGVVAGGFALTAGPAFAETSETPATSTASTAAPAVVTDKSDYAPSDTVVYVATGWLPNSTVVVLVEGPLGGTFEAKTDENGAATGEVVIVETDQNGNETGNAGTWPNGSYTLTVTQDQPDATDEPTTETSTPETTTPETTTTASSTPTEDPNSNDGGDNELVSASATFTVGGGAVGTTGTAATPRQLAETGADDVFGIAGLGLLVAGAGAAALIGRRMVARKA</sequence>
<dbReference type="AlphaFoldDB" id="A0A7J5BQY2"/>
<proteinExistence type="predicted"/>
<keyword evidence="2" id="KW-0812">Transmembrane</keyword>
<evidence type="ECO:0000256" key="2">
    <source>
        <dbReference type="SAM" id="Phobius"/>
    </source>
</evidence>
<accession>A0A7J5BQY2</accession>